<evidence type="ECO:0000256" key="6">
    <source>
        <dbReference type="SAM" id="Phobius"/>
    </source>
</evidence>
<keyword evidence="2" id="KW-1003">Cell membrane</keyword>
<dbReference type="InterPro" id="IPR003856">
    <property type="entry name" value="LPS_length_determ_N"/>
</dbReference>
<evidence type="ECO:0000259" key="8">
    <source>
        <dbReference type="Pfam" id="PF13807"/>
    </source>
</evidence>
<evidence type="ECO:0000256" key="5">
    <source>
        <dbReference type="ARBA" id="ARBA00023136"/>
    </source>
</evidence>
<evidence type="ECO:0000256" key="2">
    <source>
        <dbReference type="ARBA" id="ARBA00022475"/>
    </source>
</evidence>
<evidence type="ECO:0000259" key="7">
    <source>
        <dbReference type="Pfam" id="PF02706"/>
    </source>
</evidence>
<dbReference type="PANTHER" id="PTHR32309:SF13">
    <property type="entry name" value="FERRIC ENTEROBACTIN TRANSPORT PROTEIN FEPE"/>
    <property type="match status" value="1"/>
</dbReference>
<keyword evidence="3 6" id="KW-0812">Transmembrane</keyword>
<dbReference type="AlphaFoldDB" id="A0A4Y8UJT9"/>
<gene>
    <name evidence="9" type="ORF">E3W66_08400</name>
</gene>
<comment type="caution">
    <text evidence="9">The sequence shown here is derived from an EMBL/GenBank/DDBJ whole genome shotgun (WGS) entry which is preliminary data.</text>
</comment>
<dbReference type="EMBL" id="SPIA01000003">
    <property type="protein sequence ID" value="TFH67603.1"/>
    <property type="molecule type" value="Genomic_DNA"/>
</dbReference>
<evidence type="ECO:0000256" key="3">
    <source>
        <dbReference type="ARBA" id="ARBA00022692"/>
    </source>
</evidence>
<evidence type="ECO:0000313" key="10">
    <source>
        <dbReference type="Proteomes" id="UP000298133"/>
    </source>
</evidence>
<dbReference type="GO" id="GO:0005886">
    <property type="term" value="C:plasma membrane"/>
    <property type="evidence" value="ECO:0007669"/>
    <property type="project" value="UniProtKB-SubCell"/>
</dbReference>
<dbReference type="PANTHER" id="PTHR32309">
    <property type="entry name" value="TYROSINE-PROTEIN KINASE"/>
    <property type="match status" value="1"/>
</dbReference>
<dbReference type="Pfam" id="PF13807">
    <property type="entry name" value="GNVR"/>
    <property type="match status" value="1"/>
</dbReference>
<dbReference type="Proteomes" id="UP000298133">
    <property type="component" value="Unassembled WGS sequence"/>
</dbReference>
<dbReference type="OrthoDB" id="9775724at2"/>
<feature type="domain" description="Tyrosine-protein kinase G-rich" evidence="8">
    <location>
        <begin position="234"/>
        <end position="297"/>
    </location>
</feature>
<proteinExistence type="predicted"/>
<feature type="transmembrane region" description="Helical" evidence="6">
    <location>
        <begin position="25"/>
        <end position="43"/>
    </location>
</feature>
<keyword evidence="10" id="KW-1185">Reference proteome</keyword>
<comment type="subcellular location">
    <subcellularLocation>
        <location evidence="1">Cell membrane</location>
        <topology evidence="1">Multi-pass membrane protein</topology>
    </subcellularLocation>
</comment>
<keyword evidence="4 6" id="KW-1133">Transmembrane helix</keyword>
<dbReference type="InterPro" id="IPR032807">
    <property type="entry name" value="GNVR"/>
</dbReference>
<dbReference type="Pfam" id="PF02706">
    <property type="entry name" value="Wzz"/>
    <property type="match status" value="1"/>
</dbReference>
<organism evidence="9 10">
    <name type="scientific">Gammaproteobacteria bacterium LSUCC0057</name>
    <dbReference type="NCBI Taxonomy" id="2559237"/>
    <lineage>
        <taxon>Bacteria</taxon>
        <taxon>Pseudomonadati</taxon>
        <taxon>Pseudomonadota</taxon>
        <taxon>Gammaproteobacteria</taxon>
        <taxon>Cellvibrionales</taxon>
        <taxon>Porticoccaceae</taxon>
        <taxon>SAR92 clade</taxon>
    </lineage>
</organism>
<evidence type="ECO:0000256" key="4">
    <source>
        <dbReference type="ARBA" id="ARBA00022989"/>
    </source>
</evidence>
<accession>A0A4Y8UJT9</accession>
<protein>
    <submittedName>
        <fullName evidence="9">LPS O-antigen length regulator</fullName>
    </submittedName>
</protein>
<feature type="domain" description="Polysaccharide chain length determinant N-terminal" evidence="7">
    <location>
        <begin position="7"/>
        <end position="107"/>
    </location>
</feature>
<feature type="transmembrane region" description="Helical" evidence="6">
    <location>
        <begin position="277"/>
        <end position="297"/>
    </location>
</feature>
<dbReference type="GO" id="GO:0004713">
    <property type="term" value="F:protein tyrosine kinase activity"/>
    <property type="evidence" value="ECO:0007669"/>
    <property type="project" value="TreeGrafter"/>
</dbReference>
<reference evidence="9 10" key="1">
    <citation type="submission" date="2019-03" db="EMBL/GenBank/DDBJ databases">
        <title>Draft genome of Gammaproteobacteria bacterium LSUCC0057, a member of the SAR92 clade.</title>
        <authorList>
            <person name="Lanclos V.C."/>
            <person name="Doiron C."/>
            <person name="Henson M.W."/>
            <person name="Thrash J.C."/>
        </authorList>
    </citation>
    <scope>NUCLEOTIDE SEQUENCE [LARGE SCALE GENOMIC DNA]</scope>
    <source>
        <strain evidence="9 10">LSUCC0057</strain>
    </source>
</reference>
<name>A0A4Y8UJT9_9GAMM</name>
<dbReference type="InterPro" id="IPR050445">
    <property type="entry name" value="Bact_polysacc_biosynth/exp"/>
</dbReference>
<evidence type="ECO:0000256" key="1">
    <source>
        <dbReference type="ARBA" id="ARBA00004651"/>
    </source>
</evidence>
<evidence type="ECO:0000313" key="9">
    <source>
        <dbReference type="EMBL" id="TFH67603.1"/>
    </source>
</evidence>
<keyword evidence="5 6" id="KW-0472">Membrane</keyword>
<sequence length="310" mass="34557">MALLDDDEIDLRELFAVLWAGRLKILAVTVTAALLSVVVALSLPNIYRAEALVVSSESDSSGGLSALAGQFGGLASLAGVSLGSGDSDRTQLGIEVLQSRQFFADFIARRDVLVPLMATAKWNSATGELVIDEDIYNTEQQRWVREVEPPRTRQPSVQEAYAEFVELFSVSQDKKSGMVTVAVEHQSPQVAQQWVSWLIDDLNTTLREQDIAEAERSITYLQQQVRETNVADLQTLFFGLIQKQTERVMLAKVRDQYLFKTIDPAVVPELKSKPKRALICLLGTLLGGMLALFWVLFDHYALNRQRQEGR</sequence>